<dbReference type="InterPro" id="IPR006758">
    <property type="entry name" value="A32L"/>
</dbReference>
<dbReference type="InterPro" id="IPR027417">
    <property type="entry name" value="P-loop_NTPase"/>
</dbReference>
<gene>
    <name evidence="1" type="ORF">PhCBS80983_g06213</name>
</gene>
<dbReference type="Pfam" id="PF04665">
    <property type="entry name" value="Pox_A32"/>
    <property type="match status" value="1"/>
</dbReference>
<accession>A0A507DQL4</accession>
<comment type="caution">
    <text evidence="1">The sequence shown here is derived from an EMBL/GenBank/DDBJ whole genome shotgun (WGS) entry which is preliminary data.</text>
</comment>
<evidence type="ECO:0000313" key="2">
    <source>
        <dbReference type="Proteomes" id="UP000318582"/>
    </source>
</evidence>
<sequence>MPSSYKPKPIFPTKKKVRDPRIPLDIQDVPICTTIVAPRKSGKSALVCGLIDEVYANVFDRVIIMSDTVLYDKSIKEFANKTKHRNIYFTDEVSNTTIREILNEQKELAEEGRTCLLYIDDAGNDAQGKNLNKELSNLYCKGRHTLCSSIVVVQSVRSQLSSKQKNNTTEWIIFKNNAEDMEILARLLTSAYKNRKEVLTYLIECTREPYSFCYVNLAADDAKTMYRYCNKDGFKNYF</sequence>
<keyword evidence="2" id="KW-1185">Reference proteome</keyword>
<proteinExistence type="predicted"/>
<dbReference type="EMBL" id="QEAQ01000204">
    <property type="protein sequence ID" value="TPX53711.1"/>
    <property type="molecule type" value="Genomic_DNA"/>
</dbReference>
<name>A0A507DQL4_9FUNG</name>
<evidence type="ECO:0000313" key="1">
    <source>
        <dbReference type="EMBL" id="TPX53711.1"/>
    </source>
</evidence>
<reference evidence="1 2" key="1">
    <citation type="journal article" date="2019" name="Sci. Rep.">
        <title>Comparative genomics of chytrid fungi reveal insights into the obligate biotrophic and pathogenic lifestyle of Synchytrium endobioticum.</title>
        <authorList>
            <person name="van de Vossenberg B.T.L.H."/>
            <person name="Warris S."/>
            <person name="Nguyen H.D.T."/>
            <person name="van Gent-Pelzer M.P.E."/>
            <person name="Joly D.L."/>
            <person name="van de Geest H.C."/>
            <person name="Bonants P.J.M."/>
            <person name="Smith D.S."/>
            <person name="Levesque C.A."/>
            <person name="van der Lee T.A.J."/>
        </authorList>
    </citation>
    <scope>NUCLEOTIDE SEQUENCE [LARGE SCALE GENOMIC DNA]</scope>
    <source>
        <strain evidence="1 2">CBS 809.83</strain>
    </source>
</reference>
<dbReference type="AlphaFoldDB" id="A0A507DQL4"/>
<dbReference type="Proteomes" id="UP000318582">
    <property type="component" value="Unassembled WGS sequence"/>
</dbReference>
<protein>
    <submittedName>
        <fullName evidence="1">Uncharacterized protein</fullName>
    </submittedName>
</protein>
<organism evidence="1 2">
    <name type="scientific">Powellomyces hirtus</name>
    <dbReference type="NCBI Taxonomy" id="109895"/>
    <lineage>
        <taxon>Eukaryota</taxon>
        <taxon>Fungi</taxon>
        <taxon>Fungi incertae sedis</taxon>
        <taxon>Chytridiomycota</taxon>
        <taxon>Chytridiomycota incertae sedis</taxon>
        <taxon>Chytridiomycetes</taxon>
        <taxon>Spizellomycetales</taxon>
        <taxon>Powellomycetaceae</taxon>
        <taxon>Powellomyces</taxon>
    </lineage>
</organism>
<dbReference type="Gene3D" id="3.40.50.300">
    <property type="entry name" value="P-loop containing nucleotide triphosphate hydrolases"/>
    <property type="match status" value="1"/>
</dbReference>